<proteinExistence type="predicted"/>
<evidence type="ECO:0000313" key="2">
    <source>
        <dbReference type="Proteomes" id="UP000501891"/>
    </source>
</evidence>
<reference evidence="1" key="1">
    <citation type="submission" date="2020-04" db="EMBL/GenBank/DDBJ databases">
        <title>A desert anoxygenic phototrophic bacterium fixes CO2 using RubisCO under aerobic conditions.</title>
        <authorList>
            <person name="Tang K."/>
        </authorList>
    </citation>
    <scope>NUCLEOTIDE SEQUENCE [LARGE SCALE GENOMIC DNA]</scope>
    <source>
        <strain evidence="1">MIMtkB3</strain>
    </source>
</reference>
<evidence type="ECO:0008006" key="3">
    <source>
        <dbReference type="Google" id="ProtNLM"/>
    </source>
</evidence>
<protein>
    <recommendedName>
        <fullName evidence="3">DifB protein</fullName>
    </recommendedName>
</protein>
<dbReference type="Proteomes" id="UP000501891">
    <property type="component" value="Chromosome"/>
</dbReference>
<sequence>MGPAHRQGARQGLRLLRPAGDGSLRFSVKLPQTAPEALSLPFCTPTGYGLGKAGWVTVRFTPGEEVLLGWLKAWIGESYRAVAPKKLVKALDGAN</sequence>
<dbReference type="AlphaFoldDB" id="A0A858R926"/>
<organism evidence="1 2">
    <name type="scientific">Aerophototrophica crusticola</name>
    <dbReference type="NCBI Taxonomy" id="1709002"/>
    <lineage>
        <taxon>Bacteria</taxon>
        <taxon>Pseudomonadati</taxon>
        <taxon>Pseudomonadota</taxon>
        <taxon>Alphaproteobacteria</taxon>
        <taxon>Rhodospirillales</taxon>
        <taxon>Rhodospirillaceae</taxon>
        <taxon>Aerophototrophica</taxon>
    </lineage>
</organism>
<keyword evidence="2" id="KW-1185">Reference proteome</keyword>
<name>A0A858R926_9PROT</name>
<dbReference type="EMBL" id="CP051775">
    <property type="protein sequence ID" value="QJE74129.1"/>
    <property type="molecule type" value="Genomic_DNA"/>
</dbReference>
<dbReference type="InterPro" id="IPR038056">
    <property type="entry name" value="YjbR-like_sf"/>
</dbReference>
<dbReference type="KEGG" id="acru:HHL28_14460"/>
<evidence type="ECO:0000313" key="1">
    <source>
        <dbReference type="EMBL" id="QJE74129.1"/>
    </source>
</evidence>
<dbReference type="Gene3D" id="3.90.1150.30">
    <property type="match status" value="1"/>
</dbReference>
<accession>A0A858R926</accession>
<dbReference type="SUPFAM" id="SSF142906">
    <property type="entry name" value="YjbR-like"/>
    <property type="match status" value="1"/>
</dbReference>
<gene>
    <name evidence="1" type="ORF">HHL28_14460</name>
</gene>